<evidence type="ECO:0000256" key="1">
    <source>
        <dbReference type="SAM" id="MobiDB-lite"/>
    </source>
</evidence>
<proteinExistence type="predicted"/>
<dbReference type="AlphaFoldDB" id="A0A2H1VGH2"/>
<gene>
    <name evidence="2" type="ORF">SFRICE_006285</name>
</gene>
<protein>
    <submittedName>
        <fullName evidence="2">SFRICE_006285</fullName>
    </submittedName>
</protein>
<feature type="region of interest" description="Disordered" evidence="1">
    <location>
        <begin position="85"/>
        <end position="107"/>
    </location>
</feature>
<reference evidence="2" key="1">
    <citation type="submission" date="2016-07" db="EMBL/GenBank/DDBJ databases">
        <authorList>
            <person name="Bretaudeau A."/>
        </authorList>
    </citation>
    <scope>NUCLEOTIDE SEQUENCE</scope>
    <source>
        <strain evidence="2">Rice</strain>
        <tissue evidence="2">Whole body</tissue>
    </source>
</reference>
<name>A0A2H1VGH2_SPOFR</name>
<evidence type="ECO:0000313" key="2">
    <source>
        <dbReference type="EMBL" id="SOQ39482.1"/>
    </source>
</evidence>
<feature type="region of interest" description="Disordered" evidence="1">
    <location>
        <begin position="40"/>
        <end position="59"/>
    </location>
</feature>
<accession>A0A2H1VGH2</accession>
<sequence length="107" mass="11890">MDVKGHCLMVSNRCHPWTLNTPEALQPVNKQTDHLMISNRRRPWTPETPKTLHLGGTSSNGFTRLGEAIGSFRLLLTKHHPASALRPRASISPLGSPQLRKSLIPKP</sequence>
<dbReference type="EMBL" id="ODYU01002248">
    <property type="protein sequence ID" value="SOQ39482.1"/>
    <property type="molecule type" value="Genomic_DNA"/>
</dbReference>
<organism evidence="2">
    <name type="scientific">Spodoptera frugiperda</name>
    <name type="common">Fall armyworm</name>
    <dbReference type="NCBI Taxonomy" id="7108"/>
    <lineage>
        <taxon>Eukaryota</taxon>
        <taxon>Metazoa</taxon>
        <taxon>Ecdysozoa</taxon>
        <taxon>Arthropoda</taxon>
        <taxon>Hexapoda</taxon>
        <taxon>Insecta</taxon>
        <taxon>Pterygota</taxon>
        <taxon>Neoptera</taxon>
        <taxon>Endopterygota</taxon>
        <taxon>Lepidoptera</taxon>
        <taxon>Glossata</taxon>
        <taxon>Ditrysia</taxon>
        <taxon>Noctuoidea</taxon>
        <taxon>Noctuidae</taxon>
        <taxon>Amphipyrinae</taxon>
        <taxon>Spodoptera</taxon>
    </lineage>
</organism>